<dbReference type="PANTHER" id="PTHR35186">
    <property type="entry name" value="ANK_REP_REGION DOMAIN-CONTAINING PROTEIN"/>
    <property type="match status" value="1"/>
</dbReference>
<dbReference type="InterPro" id="IPR056002">
    <property type="entry name" value="DUF7580"/>
</dbReference>
<accession>A0A1L7W9U4</accession>
<dbReference type="PANTHER" id="PTHR35186:SF4">
    <property type="entry name" value="PRION-INHIBITION AND PROPAGATION HELO DOMAIN-CONTAINING PROTEIN"/>
    <property type="match status" value="1"/>
</dbReference>
<evidence type="ECO:0000256" key="1">
    <source>
        <dbReference type="SAM" id="Coils"/>
    </source>
</evidence>
<dbReference type="VEuPathDB" id="FungiDB:FPRO_08880"/>
<feature type="domain" description="DUF7580" evidence="2">
    <location>
        <begin position="196"/>
        <end position="533"/>
    </location>
</feature>
<sequence length="544" mass="62383">MSGFEIVGLVIGVIPFVVKGLKFYENDAQVLLHHKVVMNDLIVSLHTEHSRFRHSCSVLLRGLVDDKELEDFLDRTTKEEWEKELKQGLEKGLRKKLGPGYYAYTETMRQIQEKLEKLEKVVGMGKQQQWYEKTEYENQKTWHKIKKCIKHSKHKQLLEDIEKHNTKLEQMTPGISVQAQVTPPRPKKVNLSYWDSIRRAAISLHCALCSGWICCCANSHVTHFLLEDRVTKTSESLRFKLSFMIPDDMSLENGKWQNAEFEALEDDSDSTGSIKVVTFTPNSTLRTIPMPDRQIMDICKELKRSSQQSDAICIGFILEDERKHYMHLPKCSLAPPKPRNTITLHHLLSSKGKLSTQYTFGNEVVDRYELALLLASSLLQLHATSWLGDWWSTDDIHILSRNSGMTFRDCTFVMQSFPSSAVAKGPGPDVMSTRQMVIRNEAIFRLGATLVELSTVATLESQEEVDDHRITEELTDFNTAERLSKAVALNNAPEWNAVVDRCLRCGFHSPPDFTKKDFRVEFYQYVVAPLEKLYSDAKISQSTY</sequence>
<dbReference type="Pfam" id="PF24476">
    <property type="entry name" value="DUF7580"/>
    <property type="match status" value="1"/>
</dbReference>
<keyword evidence="1" id="KW-0175">Coiled coil</keyword>
<comment type="caution">
    <text evidence="3">The sequence shown here is derived from an EMBL/GenBank/DDBJ whole genome shotgun (WGS) entry which is preliminary data.</text>
</comment>
<name>A0A1L7W9U4_FUSPR</name>
<dbReference type="RefSeq" id="XP_031089881.1">
    <property type="nucleotide sequence ID" value="XM_031224642.1"/>
</dbReference>
<keyword evidence="4" id="KW-1185">Reference proteome</keyword>
<evidence type="ECO:0000259" key="2">
    <source>
        <dbReference type="Pfam" id="PF24476"/>
    </source>
</evidence>
<organism evidence="3 4">
    <name type="scientific">Fusarium proliferatum (strain ET1)</name>
    <name type="common">Orchid endophyte fungus</name>
    <dbReference type="NCBI Taxonomy" id="1227346"/>
    <lineage>
        <taxon>Eukaryota</taxon>
        <taxon>Fungi</taxon>
        <taxon>Dikarya</taxon>
        <taxon>Ascomycota</taxon>
        <taxon>Pezizomycotina</taxon>
        <taxon>Sordariomycetes</taxon>
        <taxon>Hypocreomycetidae</taxon>
        <taxon>Hypocreales</taxon>
        <taxon>Nectriaceae</taxon>
        <taxon>Fusarium</taxon>
        <taxon>Fusarium fujikuroi species complex</taxon>
    </lineage>
</organism>
<dbReference type="Proteomes" id="UP000183971">
    <property type="component" value="Unassembled WGS sequence"/>
</dbReference>
<feature type="coiled-coil region" evidence="1">
    <location>
        <begin position="101"/>
        <end position="128"/>
    </location>
</feature>
<protein>
    <recommendedName>
        <fullName evidence="2">DUF7580 domain-containing protein</fullName>
    </recommendedName>
</protein>
<evidence type="ECO:0000313" key="3">
    <source>
        <dbReference type="EMBL" id="CZR49379.1"/>
    </source>
</evidence>
<gene>
    <name evidence="3" type="ORF">FPRO_08880</name>
</gene>
<dbReference type="GeneID" id="42053756"/>
<evidence type="ECO:0000313" key="4">
    <source>
        <dbReference type="Proteomes" id="UP000183971"/>
    </source>
</evidence>
<dbReference type="EMBL" id="FJOF01000016">
    <property type="protein sequence ID" value="CZR49379.1"/>
    <property type="molecule type" value="Genomic_DNA"/>
</dbReference>
<reference evidence="4" key="1">
    <citation type="journal article" date="2016" name="Genome Biol. Evol.">
        <title>Comparative 'omics' of the Fusarium fujikuroi species complex highlights differences in genetic potential and metabolite synthesis.</title>
        <authorList>
            <person name="Niehaus E.-M."/>
            <person name="Muensterkoetter M."/>
            <person name="Proctor R.H."/>
            <person name="Brown D.W."/>
            <person name="Sharon A."/>
            <person name="Idan Y."/>
            <person name="Oren-Young L."/>
            <person name="Sieber C.M."/>
            <person name="Novak O."/>
            <person name="Pencik A."/>
            <person name="Tarkowska D."/>
            <person name="Hromadova K."/>
            <person name="Freeman S."/>
            <person name="Maymon M."/>
            <person name="Elazar M."/>
            <person name="Youssef S.A."/>
            <person name="El-Shabrawy E.S.M."/>
            <person name="Shalaby A.B.A."/>
            <person name="Houterman P."/>
            <person name="Brock N.L."/>
            <person name="Burkhardt I."/>
            <person name="Tsavkelova E.A."/>
            <person name="Dickschat J.S."/>
            <person name="Galuszka P."/>
            <person name="Gueldener U."/>
            <person name="Tudzynski B."/>
        </authorList>
    </citation>
    <scope>NUCLEOTIDE SEQUENCE [LARGE SCALE GENOMIC DNA]</scope>
    <source>
        <strain evidence="4">ET1</strain>
    </source>
</reference>
<dbReference type="AlphaFoldDB" id="A0A1L7W9U4"/>
<proteinExistence type="predicted"/>